<sequence length="2092" mass="229662">MSKNCDSHCCSTKDKKMDCIKPTGCGSTSDIVKCPNNLNRTSIHTFKFKHNTQKTVNLSWDNPEAVLDVHLYKPNVTAPVHPDDNGLAVAGSLLGPGKIYYTGQTINDGTVKIIDMVTGSIEKDIVISPSSIGSALNMATVDPCTGWIYAVMDFNDLVRINPTTGHMDVLGGGYGGIVLTLAFKSNGDLYAIRTSTPSAFVYKVNKLTGARTQIGKLDRRVVGISFDVNDNLYAIGKTSAAGISTLVSVNQTTWTTTAIGPIHPNNTINAIDLTFAADGNLYTFYDTAGSNGIAKINVGTGAGTLVQALPISSGGFTTGIAFGVPEQSCVQVVPKESVKSFCFNADECGSWIAKVVLRGSSNPEFSGTVHYSLSIKNTICIDSGIKLDGAICGDVTIRGNEIVDGDEHVTGNVQIDGNLTVNGDVTLGCGLKPRGELKHVFDKENTDYIFPCDMHMTDHKLVFNGYHIGNAGVPVEFPMDGLAGNIAEGALIVTGNGLVFTNISGNDVTTGPWNFVNNIQSADNGVNVLKCGLDNTYLPGAGADVPDPIPPVNGSNSVCKISIDQTSFSGKTAIFDIHFGYSNEPTYDFINIVKNGVKLVSLSGQGPNASDPYLLGSYAGLVLTPSDNLTVEYFKDGAWYAGVDNIYFYIKNLVMLDPIPPSTLEVIRDHAVILDYCILNEIQALRPGDSRTVTLPFDFKSGDLIHLTVPDVYDSYTLTLCLSESKEGENYRGENYHAPVSTNAISISRVLPEDFSVLEGWYETDGRYYGLMYMTDKGTYVEGVRHSLTGNGGKKYHMAEVGESDGAPNIIFTKLPNYRLIDSFGFEWIFNPVTGELRVDTELPDSIDFFWREFYASYFRKIGNPDDRLSRYLRDLKEYDHIFNNPKEFFKFVHDFYTTGAHTPAFVDKNVNLWPEINPYGIDFSQIKRAFGGHNRGHFDTLYQQLMYHGITRKYNVKRLMHWPEVTLLTNKLSTPVSSTTINVNHANHGLLTGNVVNIRNARDLGLTPRSELNGDHTIIVVDGDNYTFSVVTGTGSAIVGGGDIMLTKLSSVQQSQLLGYNAQQHYDILGVFLDHDTTIDDWPRLMPGETVTIKGTGTRLDNIPLRLHLCGFHTNGRPDIKHVPDYEYEQWNHFSVRLPLQITDANKTIHTHWDASKRNINNALFATLGSTVVKIQQTNHGLKKGDKITISGANTFQGIPSNEINTTHSVQPLGPNAFSINVITAATGTSGVGEGGAAFFDLRFDLPVGHMYVTDIIDWIDDHIAWLSPVITWPTQFAVLGTPGSSLNGPDDVSPSTAFGPFGMDLGYLFTSSPMVADGDGLIIETSEEDPYRMRVHTPLNDQEMDLLLNSLSNMTIEAQHGPIADEMDYSTFVAMICELEQVWNTECHQLLGPWCRPSTNGEVEIFPTFKRLWQILDKWPRDPNTSYSNSASPPEIYPGLIYARLRQYGLGPSDEYSEHYFVGSWAYQSSYGVRSNPALAWNMERTIMDYPADTLVSFDGKPAQDLSGFQVDIAHVNYLVEPLWLVSRPITVGPNTGAPGYYFDAYNTHESQEGFYTGTTVNPDIVSGEFLIGIVRDDKVRQALGLLPTDPLPSGKVGYISHTSSDFSWNGDPTIYSWYDENLANIDSLSNNMNMVILACATVMNYFNEHGCDHIICDIRNTQGGWSSFMWSFIKLMGDDREHQLTGGVTSLFNSIEAVDIQYSKSTMSLLRHSELNGGRPYKWFTSNRDCKPSDIAKIFTYPDHGFPANPFFKGSEDKQKRVIWFINATTTSGTQLAYIQSKAASKDTILFDGDFGSNTQFIGYGCYYRTFSTAGSYGSFINWYGNNRIGAELHPNAPMFGLDRIEIGRVCYIEGADVSQGYPSTGGVAKALDGELGNLHQPHLKWDMNADIFVQDIGYTIEDAELTQSLEIADANLGARTNGSAGTSGLLVTTTQDGDADHHERTKVDMVGTTAAGLAGKYFILFDDVGQVYVWFSLNNASVDPAPGGRGIKVIVLAGDDAYTLAQKTADAVNADSKFDAAANTIDVVKYNLPWTHRRHPAYPAEGSVDVRNPLTFRDTPLERAISILFDSNASDHYYQQDSYGNIVQ</sequence>
<accession>A0A7D3V800</accession>
<keyword evidence="2" id="KW-1185">Reference proteome</keyword>
<dbReference type="SUPFAM" id="SSF63829">
    <property type="entry name" value="Calcium-dependent phosphotriesterase"/>
    <property type="match status" value="1"/>
</dbReference>
<evidence type="ECO:0000313" key="2">
    <source>
        <dbReference type="Proteomes" id="UP001162001"/>
    </source>
</evidence>
<name>A0A7D3V800_9VIRU</name>
<protein>
    <submittedName>
        <fullName evidence="1">ATP synthase subunit alpha domain protein</fullName>
    </submittedName>
</protein>
<gene>
    <name evidence="1" type="ORF">Fadolivirus_1_1318</name>
</gene>
<dbReference type="InterPro" id="IPR023366">
    <property type="entry name" value="ATP_synth_asu-like_sf"/>
</dbReference>
<dbReference type="Gene3D" id="2.40.30.20">
    <property type="match status" value="2"/>
</dbReference>
<evidence type="ECO:0000313" key="1">
    <source>
        <dbReference type="EMBL" id="QKF94776.1"/>
    </source>
</evidence>
<dbReference type="Proteomes" id="UP001162001">
    <property type="component" value="Segment"/>
</dbReference>
<proteinExistence type="predicted"/>
<dbReference type="EMBL" id="MT418680">
    <property type="protein sequence ID" value="QKF94776.1"/>
    <property type="molecule type" value="Genomic_DNA"/>
</dbReference>
<reference evidence="1 2" key="1">
    <citation type="submission" date="2020-04" db="EMBL/GenBank/DDBJ databases">
        <title>Advantages and limits of metagenomic assembly and binning of a giant virus.</title>
        <authorList>
            <person name="Schulz F."/>
            <person name="Andreani J."/>
            <person name="Francis R."/>
            <person name="Boudjemaa H."/>
            <person name="Bou Khalil J.Y."/>
            <person name="Lee J."/>
            <person name="La Scola B."/>
            <person name="Woyke T."/>
        </authorList>
    </citation>
    <scope>NUCLEOTIDE SEQUENCE [LARGE SCALE GENOMIC DNA]</scope>
    <source>
        <strain evidence="1 2">FV1/VV64</strain>
    </source>
</reference>
<organism evidence="1 2">
    <name type="scientific">Fadolivirus FV1/VV64</name>
    <dbReference type="NCBI Taxonomy" id="3070911"/>
    <lineage>
        <taxon>Viruses</taxon>
        <taxon>Varidnaviria</taxon>
        <taxon>Bamfordvirae</taxon>
        <taxon>Nucleocytoviricota</taxon>
        <taxon>Megaviricetes</taxon>
        <taxon>Imitervirales</taxon>
        <taxon>Mimiviridae</taxon>
        <taxon>Klosneuvirinae</taxon>
        <taxon>Fadolivirus</taxon>
        <taxon>Fadolivirus algeromassiliense</taxon>
    </lineage>
</organism>